<keyword evidence="3" id="KW-0413">Isomerase</keyword>
<dbReference type="OrthoDB" id="5829758at2759"/>
<dbReference type="STRING" id="667725.A0A0L0FQX2"/>
<evidence type="ECO:0000313" key="6">
    <source>
        <dbReference type="Proteomes" id="UP000054560"/>
    </source>
</evidence>
<accession>A0A0L0FQX2</accession>
<dbReference type="Pfam" id="PF00254">
    <property type="entry name" value="FKBP_C"/>
    <property type="match status" value="1"/>
</dbReference>
<sequence>MSTALAGIVNTMALTQSQTKCLGEVEDTKGITSDEAVATGKHIAQNVTFPLDETTKLVSATESDEIIVLDEGICKIRVLHEGTGPELGSHCKAGGKVLLHFKALYTDGRVIDNSRASGWPPFDLVLGKSFKLKAWELAVPTMRLGEVARIECSQLAASPYPQFSLVQRQRHAVPESNTPQSHDHAQPHSCVEKQALALELGDGLIEILNEDQLVFELEVVDYIAPHTYKEEFWEIDVEEKIRLIPLLREEGNTLVRNGQHAEALECYVRALRYLERVRAEPLGIPKSIDELETPLGLNACLCTLKTGRYDETVKYATKILKHDPENTKALLRRGRAHRLMSDVVQARTDLEKSLRVNDDRLPEARKELALVHKLDIELQQRERNTFKNLLL</sequence>
<dbReference type="SUPFAM" id="SSF48452">
    <property type="entry name" value="TPR-like"/>
    <property type="match status" value="1"/>
</dbReference>
<dbReference type="PANTHER" id="PTHR11242">
    <property type="entry name" value="ARYL HYDROCARBON RECEPTOR INTERACTING PROTEIN RELATED"/>
    <property type="match status" value="1"/>
</dbReference>
<dbReference type="GO" id="GO:0003755">
    <property type="term" value="F:peptidyl-prolyl cis-trans isomerase activity"/>
    <property type="evidence" value="ECO:0007669"/>
    <property type="project" value="UniProtKB-KW"/>
</dbReference>
<keyword evidence="2" id="KW-0802">TPR repeat</keyword>
<comment type="catalytic activity">
    <reaction evidence="3">
        <text>[protein]-peptidylproline (omega=180) = [protein]-peptidylproline (omega=0)</text>
        <dbReference type="Rhea" id="RHEA:16237"/>
        <dbReference type="Rhea" id="RHEA-COMP:10747"/>
        <dbReference type="Rhea" id="RHEA-COMP:10748"/>
        <dbReference type="ChEBI" id="CHEBI:83833"/>
        <dbReference type="ChEBI" id="CHEBI:83834"/>
        <dbReference type="EC" id="5.2.1.8"/>
    </reaction>
</comment>
<organism evidence="5 6">
    <name type="scientific">Sphaeroforma arctica JP610</name>
    <dbReference type="NCBI Taxonomy" id="667725"/>
    <lineage>
        <taxon>Eukaryota</taxon>
        <taxon>Ichthyosporea</taxon>
        <taxon>Ichthyophonida</taxon>
        <taxon>Sphaeroforma</taxon>
    </lineage>
</organism>
<dbReference type="Gene3D" id="1.25.40.10">
    <property type="entry name" value="Tetratricopeptide repeat domain"/>
    <property type="match status" value="1"/>
</dbReference>
<dbReference type="InterPro" id="IPR001179">
    <property type="entry name" value="PPIase_FKBP_dom"/>
</dbReference>
<dbReference type="SMART" id="SM00028">
    <property type="entry name" value="TPR"/>
    <property type="match status" value="3"/>
</dbReference>
<evidence type="ECO:0000256" key="2">
    <source>
        <dbReference type="ARBA" id="ARBA00022803"/>
    </source>
</evidence>
<gene>
    <name evidence="5" type="ORF">SARC_08643</name>
</gene>
<dbReference type="EMBL" id="KQ242392">
    <property type="protein sequence ID" value="KNC78946.1"/>
    <property type="molecule type" value="Genomic_DNA"/>
</dbReference>
<name>A0A0L0FQX2_9EUKA</name>
<dbReference type="PROSITE" id="PS50059">
    <property type="entry name" value="FKBP_PPIASE"/>
    <property type="match status" value="1"/>
</dbReference>
<dbReference type="GeneID" id="25909147"/>
<dbReference type="AlphaFoldDB" id="A0A0L0FQX2"/>
<dbReference type="InterPro" id="IPR019734">
    <property type="entry name" value="TPR_rpt"/>
</dbReference>
<dbReference type="InterPro" id="IPR046357">
    <property type="entry name" value="PPIase_dom_sf"/>
</dbReference>
<proteinExistence type="predicted"/>
<evidence type="ECO:0000259" key="4">
    <source>
        <dbReference type="PROSITE" id="PS50059"/>
    </source>
</evidence>
<keyword evidence="6" id="KW-1185">Reference proteome</keyword>
<dbReference type="PANTHER" id="PTHR11242:SF0">
    <property type="entry name" value="TPR_REGION DOMAIN-CONTAINING PROTEIN"/>
    <property type="match status" value="1"/>
</dbReference>
<dbReference type="InterPro" id="IPR011990">
    <property type="entry name" value="TPR-like_helical_dom_sf"/>
</dbReference>
<dbReference type="RefSeq" id="XP_014152848.1">
    <property type="nucleotide sequence ID" value="XM_014297373.1"/>
</dbReference>
<dbReference type="Proteomes" id="UP000054560">
    <property type="component" value="Unassembled WGS sequence"/>
</dbReference>
<feature type="domain" description="PPIase FKBP-type" evidence="4">
    <location>
        <begin position="94"/>
        <end position="150"/>
    </location>
</feature>
<protein>
    <recommendedName>
        <fullName evidence="3">peptidylprolyl isomerase</fullName>
        <ecNumber evidence="3">5.2.1.8</ecNumber>
    </recommendedName>
</protein>
<reference evidence="5 6" key="1">
    <citation type="submission" date="2011-02" db="EMBL/GenBank/DDBJ databases">
        <title>The Genome Sequence of Sphaeroforma arctica JP610.</title>
        <authorList>
            <consortium name="The Broad Institute Genome Sequencing Platform"/>
            <person name="Russ C."/>
            <person name="Cuomo C."/>
            <person name="Young S.K."/>
            <person name="Zeng Q."/>
            <person name="Gargeya S."/>
            <person name="Alvarado L."/>
            <person name="Berlin A."/>
            <person name="Chapman S.B."/>
            <person name="Chen Z."/>
            <person name="Freedman E."/>
            <person name="Gellesch M."/>
            <person name="Goldberg J."/>
            <person name="Griggs A."/>
            <person name="Gujja S."/>
            <person name="Heilman E."/>
            <person name="Heiman D."/>
            <person name="Howarth C."/>
            <person name="Mehta T."/>
            <person name="Neiman D."/>
            <person name="Pearson M."/>
            <person name="Roberts A."/>
            <person name="Saif S."/>
            <person name="Shea T."/>
            <person name="Shenoy N."/>
            <person name="Sisk P."/>
            <person name="Stolte C."/>
            <person name="Sykes S."/>
            <person name="White J."/>
            <person name="Yandava C."/>
            <person name="Burger G."/>
            <person name="Gray M.W."/>
            <person name="Holland P.W.H."/>
            <person name="King N."/>
            <person name="Lang F.B.F."/>
            <person name="Roger A.J."/>
            <person name="Ruiz-Trillo I."/>
            <person name="Haas B."/>
            <person name="Nusbaum C."/>
            <person name="Birren B."/>
        </authorList>
    </citation>
    <scope>NUCLEOTIDE SEQUENCE [LARGE SCALE GENOMIC DNA]</scope>
    <source>
        <strain evidence="5 6">JP610</strain>
    </source>
</reference>
<keyword evidence="3" id="KW-0697">Rotamase</keyword>
<dbReference type="Gene3D" id="3.10.50.40">
    <property type="match status" value="1"/>
</dbReference>
<evidence type="ECO:0000256" key="1">
    <source>
        <dbReference type="ARBA" id="ARBA00022737"/>
    </source>
</evidence>
<evidence type="ECO:0000313" key="5">
    <source>
        <dbReference type="EMBL" id="KNC78946.1"/>
    </source>
</evidence>
<keyword evidence="1" id="KW-0677">Repeat</keyword>
<dbReference type="InterPro" id="IPR039663">
    <property type="entry name" value="AIP/AIPL1/TTC9"/>
</dbReference>
<dbReference type="EC" id="5.2.1.8" evidence="3"/>
<evidence type="ECO:0000256" key="3">
    <source>
        <dbReference type="PROSITE-ProRule" id="PRU00277"/>
    </source>
</evidence>
<dbReference type="eggNOG" id="KOG0545">
    <property type="taxonomic scope" value="Eukaryota"/>
</dbReference>
<dbReference type="SUPFAM" id="SSF54534">
    <property type="entry name" value="FKBP-like"/>
    <property type="match status" value="1"/>
</dbReference>